<dbReference type="GO" id="GO:0046872">
    <property type="term" value="F:metal ion binding"/>
    <property type="evidence" value="ECO:0007669"/>
    <property type="project" value="UniProtKB-KW"/>
</dbReference>
<dbReference type="AlphaFoldDB" id="A0ABD5XYQ8"/>
<evidence type="ECO:0000256" key="2">
    <source>
        <dbReference type="ARBA" id="ARBA00022723"/>
    </source>
</evidence>
<evidence type="ECO:0000256" key="5">
    <source>
        <dbReference type="SAM" id="MobiDB-lite"/>
    </source>
</evidence>
<proteinExistence type="predicted"/>
<evidence type="ECO:0000259" key="6">
    <source>
        <dbReference type="PROSITE" id="PS51296"/>
    </source>
</evidence>
<keyword evidence="3" id="KW-0408">Iron</keyword>
<evidence type="ECO:0000256" key="1">
    <source>
        <dbReference type="ARBA" id="ARBA00022714"/>
    </source>
</evidence>
<dbReference type="Pfam" id="PF00355">
    <property type="entry name" value="Rieske"/>
    <property type="match status" value="1"/>
</dbReference>
<comment type="caution">
    <text evidence="7">The sequence shown here is derived from an EMBL/GenBank/DDBJ whole genome shotgun (WGS) entry which is preliminary data.</text>
</comment>
<keyword evidence="8" id="KW-1185">Reference proteome</keyword>
<dbReference type="PROSITE" id="PS51296">
    <property type="entry name" value="RIESKE"/>
    <property type="match status" value="1"/>
</dbReference>
<gene>
    <name evidence="7" type="ORF">ACFQMA_10580</name>
</gene>
<keyword evidence="2" id="KW-0479">Metal-binding</keyword>
<evidence type="ECO:0000256" key="4">
    <source>
        <dbReference type="ARBA" id="ARBA00023014"/>
    </source>
</evidence>
<sequence>MDGTRIADLADLSTDDTFLFRVRSEDTAVASGDAALRSDENTAANAEDGDSTDSDDGIAMPDDMKQDDDVREAILLRLATEDGDPADDVACWLNYCQHMTHIKLDKGSGAPVRDGEVICVNHGALFAADSGECTYGPCEGAFLNEIDVQVADGGVFLADDEYEYVGEGPVESDDDDLSSSSNVIL</sequence>
<dbReference type="PANTHER" id="PTHR40261:SF1">
    <property type="entry name" value="RIESKE DOMAIN-CONTAINING PROTEIN"/>
    <property type="match status" value="1"/>
</dbReference>
<dbReference type="Proteomes" id="UP001596432">
    <property type="component" value="Unassembled WGS sequence"/>
</dbReference>
<evidence type="ECO:0000313" key="8">
    <source>
        <dbReference type="Proteomes" id="UP001596432"/>
    </source>
</evidence>
<dbReference type="GeneID" id="78820556"/>
<dbReference type="InterPro" id="IPR036922">
    <property type="entry name" value="Rieske_2Fe-2S_sf"/>
</dbReference>
<name>A0ABD5XYQ8_9EURY</name>
<dbReference type="EMBL" id="JBHTAS010000001">
    <property type="protein sequence ID" value="MFC7140273.1"/>
    <property type="molecule type" value="Genomic_DNA"/>
</dbReference>
<evidence type="ECO:0000256" key="3">
    <source>
        <dbReference type="ARBA" id="ARBA00023004"/>
    </source>
</evidence>
<feature type="compositionally biased region" description="Acidic residues" evidence="5">
    <location>
        <begin position="47"/>
        <end position="56"/>
    </location>
</feature>
<organism evidence="7 8">
    <name type="scientific">Halosimplex aquaticum</name>
    <dbReference type="NCBI Taxonomy" id="3026162"/>
    <lineage>
        <taxon>Archaea</taxon>
        <taxon>Methanobacteriati</taxon>
        <taxon>Methanobacteriota</taxon>
        <taxon>Stenosarchaea group</taxon>
        <taxon>Halobacteria</taxon>
        <taxon>Halobacteriales</taxon>
        <taxon>Haloarculaceae</taxon>
        <taxon>Halosimplex</taxon>
    </lineage>
</organism>
<dbReference type="SUPFAM" id="SSF50022">
    <property type="entry name" value="ISP domain"/>
    <property type="match status" value="1"/>
</dbReference>
<dbReference type="RefSeq" id="WP_274325836.1">
    <property type="nucleotide sequence ID" value="NZ_CP118158.1"/>
</dbReference>
<dbReference type="PANTHER" id="PTHR40261">
    <property type="match status" value="1"/>
</dbReference>
<reference evidence="7 8" key="1">
    <citation type="journal article" date="2019" name="Int. J. Syst. Evol. Microbiol.">
        <title>The Global Catalogue of Microorganisms (GCM) 10K type strain sequencing project: providing services to taxonomists for standard genome sequencing and annotation.</title>
        <authorList>
            <consortium name="The Broad Institute Genomics Platform"/>
            <consortium name="The Broad Institute Genome Sequencing Center for Infectious Disease"/>
            <person name="Wu L."/>
            <person name="Ma J."/>
        </authorList>
    </citation>
    <scope>NUCLEOTIDE SEQUENCE [LARGE SCALE GENOMIC DNA]</scope>
    <source>
        <strain evidence="7 8">XZYJT29</strain>
    </source>
</reference>
<dbReference type="InterPro" id="IPR017941">
    <property type="entry name" value="Rieske_2Fe-2S"/>
</dbReference>
<protein>
    <submittedName>
        <fullName evidence="7">Rieske (2Fe-2S) protein</fullName>
    </submittedName>
</protein>
<dbReference type="Gene3D" id="2.102.10.10">
    <property type="entry name" value="Rieske [2Fe-2S] iron-sulphur domain"/>
    <property type="match status" value="1"/>
</dbReference>
<keyword evidence="4" id="KW-0411">Iron-sulfur</keyword>
<dbReference type="GO" id="GO:0051537">
    <property type="term" value="F:2 iron, 2 sulfur cluster binding"/>
    <property type="evidence" value="ECO:0007669"/>
    <property type="project" value="UniProtKB-KW"/>
</dbReference>
<evidence type="ECO:0000313" key="7">
    <source>
        <dbReference type="EMBL" id="MFC7140273.1"/>
    </source>
</evidence>
<keyword evidence="1" id="KW-0001">2Fe-2S</keyword>
<feature type="region of interest" description="Disordered" evidence="5">
    <location>
        <begin position="30"/>
        <end position="64"/>
    </location>
</feature>
<feature type="domain" description="Rieske" evidence="6">
    <location>
        <begin position="84"/>
        <end position="157"/>
    </location>
</feature>
<accession>A0ABD5XYQ8</accession>